<accession>A0ABW1VP57</accession>
<evidence type="ECO:0000256" key="1">
    <source>
        <dbReference type="ARBA" id="ARBA00003937"/>
    </source>
</evidence>
<dbReference type="EMBL" id="JBHSUC010000005">
    <property type="protein sequence ID" value="MFC6361680.1"/>
    <property type="molecule type" value="Genomic_DNA"/>
</dbReference>
<keyword evidence="6 14" id="KW-0808">Transferase</keyword>
<protein>
    <recommendedName>
        <fullName evidence="5">Enterobactin synthase component D</fullName>
    </recommendedName>
    <alternativeName>
        <fullName evidence="8">4'-phosphopantetheinyl transferase EntD</fullName>
    </alternativeName>
    <alternativeName>
        <fullName evidence="9">Enterochelin synthase D</fullName>
    </alternativeName>
</protein>
<dbReference type="InterPro" id="IPR008278">
    <property type="entry name" value="4-PPantetheinyl_Trfase_dom"/>
</dbReference>
<comment type="function">
    <text evidence="1">Involved in the biosynthesis of the siderophore enterobactin (enterochelin), which is a macrocyclic trimeric lactone of N-(2,3-dihydroxybenzoyl)-serine. The serine trilactone serves as a scaffolding for the three catechol functionalities that provide hexadentate coordination for the tightly ligated iron(2+) atoms. Plays an essential role in the assembly of the enterobactin by catalyzing the transfer of the 4'-phosphopantetheine (Ppant) moiety from coenzyme A to the apo-domains of both EntB (ArCP domain) and EntF (PCP domain) to yield their holo-forms which make them competent for the activation of 2,3-dihydroxybenzoate (DHB) and L-serine, respectively.</text>
</comment>
<dbReference type="RefSeq" id="WP_212707198.1">
    <property type="nucleotide sequence ID" value="NZ_BAAAFW010000095.1"/>
</dbReference>
<dbReference type="InterPro" id="IPR041354">
    <property type="entry name" value="4PPT_N"/>
</dbReference>
<dbReference type="PANTHER" id="PTHR38096:SF1">
    <property type="entry name" value="ENTEROBACTIN SYNTHASE COMPONENT D"/>
    <property type="match status" value="1"/>
</dbReference>
<dbReference type="Gene3D" id="3.90.470.20">
    <property type="entry name" value="4'-phosphopantetheinyl transferase domain"/>
    <property type="match status" value="1"/>
</dbReference>
<dbReference type="Proteomes" id="UP001596215">
    <property type="component" value="Unassembled WGS sequence"/>
</dbReference>
<evidence type="ECO:0000256" key="9">
    <source>
        <dbReference type="ARBA" id="ARBA00031996"/>
    </source>
</evidence>
<dbReference type="InterPro" id="IPR003542">
    <property type="entry name" value="Enbac_synth_compD-like"/>
</dbReference>
<sequence>MLMSAEFPSAVTENLVLPDGQFICRAAFSASSPVLACAAFDSATFSPHLYQHYNIPCPMAISGAARKRQAEYLASRWLVRSIAASYGIKNFILTNNPDRSPRWPPALTASLSHTSGMVFLLADPQKRLAGNDTEQWMNRHTTSQIRDILMDKEEGKLLASVQLPPEQAVTLLFSLKESLYKALWPEVRQYIDFLQVRLLTIDEMNSTACLQLKQTLSQDYPQGRCFTVSYAITRQRVFSWISH</sequence>
<evidence type="ECO:0000256" key="2">
    <source>
        <dbReference type="ARBA" id="ARBA00004993"/>
    </source>
</evidence>
<dbReference type="GO" id="GO:0016740">
    <property type="term" value="F:transferase activity"/>
    <property type="evidence" value="ECO:0007669"/>
    <property type="project" value="UniProtKB-KW"/>
</dbReference>
<evidence type="ECO:0000256" key="10">
    <source>
        <dbReference type="ARBA" id="ARBA00049176"/>
    </source>
</evidence>
<name>A0ABW1VP57_9GAMM</name>
<evidence type="ECO:0000256" key="3">
    <source>
        <dbReference type="ARBA" id="ARBA00008342"/>
    </source>
</evidence>
<evidence type="ECO:0000259" key="13">
    <source>
        <dbReference type="Pfam" id="PF17837"/>
    </source>
</evidence>
<comment type="pathway">
    <text evidence="2">Siderophore biosynthesis; enterobactin biosynthesis.</text>
</comment>
<comment type="catalytic activity">
    <reaction evidence="10">
        <text>apo-[aryl-carrier protein] + CoA = holo-[aryl-carrier protein] + adenosine 3',5'-bisphosphate + H(+)</text>
        <dbReference type="Rhea" id="RHEA:48404"/>
        <dbReference type="Rhea" id="RHEA-COMP:15903"/>
        <dbReference type="Rhea" id="RHEA-COMP:17557"/>
        <dbReference type="ChEBI" id="CHEBI:15378"/>
        <dbReference type="ChEBI" id="CHEBI:29999"/>
        <dbReference type="ChEBI" id="CHEBI:57287"/>
        <dbReference type="ChEBI" id="CHEBI:58343"/>
        <dbReference type="ChEBI" id="CHEBI:64479"/>
    </reaction>
</comment>
<gene>
    <name evidence="14" type="ORF">ACFP73_06120</name>
</gene>
<dbReference type="Pfam" id="PF17837">
    <property type="entry name" value="4PPT_N"/>
    <property type="match status" value="1"/>
</dbReference>
<evidence type="ECO:0000256" key="8">
    <source>
        <dbReference type="ARBA" id="ARBA00029894"/>
    </source>
</evidence>
<evidence type="ECO:0000256" key="11">
    <source>
        <dbReference type="ARBA" id="ARBA00049191"/>
    </source>
</evidence>
<feature type="domain" description="4'-phosphopantetheinyl transferase" evidence="12">
    <location>
        <begin position="130"/>
        <end position="216"/>
    </location>
</feature>
<evidence type="ECO:0000256" key="6">
    <source>
        <dbReference type="ARBA" id="ARBA00022679"/>
    </source>
</evidence>
<dbReference type="PANTHER" id="PTHR38096">
    <property type="entry name" value="ENTEROBACTIN SYNTHASE COMPONENT D"/>
    <property type="match status" value="1"/>
</dbReference>
<reference evidence="15" key="1">
    <citation type="journal article" date="2019" name="Int. J. Syst. Evol. Microbiol.">
        <title>The Global Catalogue of Microorganisms (GCM) 10K type strain sequencing project: providing services to taxonomists for standard genome sequencing and annotation.</title>
        <authorList>
            <consortium name="The Broad Institute Genomics Platform"/>
            <consortium name="The Broad Institute Genome Sequencing Center for Infectious Disease"/>
            <person name="Wu L."/>
            <person name="Ma J."/>
        </authorList>
    </citation>
    <scope>NUCLEOTIDE SEQUENCE [LARGE SCALE GENOMIC DNA]</scope>
    <source>
        <strain evidence="15">CGMCC 4.1530</strain>
    </source>
</reference>
<keyword evidence="15" id="KW-1185">Reference proteome</keyword>
<feature type="domain" description="4'-phosphopantetheinyl transferase N-terminal" evidence="13">
    <location>
        <begin position="61"/>
        <end position="118"/>
    </location>
</feature>
<comment type="similarity">
    <text evidence="3">Belongs to the P-Pant transferase superfamily. EntD family.</text>
</comment>
<proteinExistence type="inferred from homology"/>
<evidence type="ECO:0000259" key="12">
    <source>
        <dbReference type="Pfam" id="PF01648"/>
    </source>
</evidence>
<evidence type="ECO:0000256" key="5">
    <source>
        <dbReference type="ARBA" id="ARBA00019087"/>
    </source>
</evidence>
<dbReference type="Pfam" id="PF01648">
    <property type="entry name" value="ACPS"/>
    <property type="match status" value="1"/>
</dbReference>
<evidence type="ECO:0000256" key="4">
    <source>
        <dbReference type="ARBA" id="ARBA00011503"/>
    </source>
</evidence>
<comment type="caution">
    <text evidence="14">The sequence shown here is derived from an EMBL/GenBank/DDBJ whole genome shotgun (WGS) entry which is preliminary data.</text>
</comment>
<evidence type="ECO:0000256" key="7">
    <source>
        <dbReference type="ARBA" id="ARBA00023191"/>
    </source>
</evidence>
<organism evidence="14 15">
    <name type="scientific">Tatumella punctata</name>
    <dbReference type="NCBI Taxonomy" id="399969"/>
    <lineage>
        <taxon>Bacteria</taxon>
        <taxon>Pseudomonadati</taxon>
        <taxon>Pseudomonadota</taxon>
        <taxon>Gammaproteobacteria</taxon>
        <taxon>Enterobacterales</taxon>
        <taxon>Erwiniaceae</taxon>
        <taxon>Tatumella</taxon>
    </lineage>
</organism>
<dbReference type="PRINTS" id="PR01399">
    <property type="entry name" value="ENTSNTHTASED"/>
</dbReference>
<evidence type="ECO:0000313" key="14">
    <source>
        <dbReference type="EMBL" id="MFC6361680.1"/>
    </source>
</evidence>
<dbReference type="SUPFAM" id="SSF56214">
    <property type="entry name" value="4'-phosphopantetheinyl transferase"/>
    <property type="match status" value="1"/>
</dbReference>
<keyword evidence="7" id="KW-0259">Enterobactin biosynthesis</keyword>
<dbReference type="InterPro" id="IPR037143">
    <property type="entry name" value="4-PPantetheinyl_Trfase_dom_sf"/>
</dbReference>
<comment type="subunit">
    <text evidence="4">EntB, EntD, EntE, and EntF form a multienzyme complex called enterobactin synthase.</text>
</comment>
<comment type="catalytic activity">
    <reaction evidence="11">
        <text>apo-[peptidyl-carrier protein] + CoA = holo-[peptidyl-carrier protein] + adenosine 3',5'-bisphosphate + H(+)</text>
        <dbReference type="Rhea" id="RHEA:46228"/>
        <dbReference type="Rhea" id="RHEA-COMP:11479"/>
        <dbReference type="Rhea" id="RHEA-COMP:11480"/>
        <dbReference type="ChEBI" id="CHEBI:15378"/>
        <dbReference type="ChEBI" id="CHEBI:29999"/>
        <dbReference type="ChEBI" id="CHEBI:57287"/>
        <dbReference type="ChEBI" id="CHEBI:58343"/>
        <dbReference type="ChEBI" id="CHEBI:64479"/>
    </reaction>
</comment>
<evidence type="ECO:0000313" key="15">
    <source>
        <dbReference type="Proteomes" id="UP001596215"/>
    </source>
</evidence>